<feature type="domain" description="UDP-N-acetylglucosamine 2-epimerase" evidence="1">
    <location>
        <begin position="24"/>
        <end position="262"/>
    </location>
</feature>
<dbReference type="Pfam" id="PF02350">
    <property type="entry name" value="Epimerase_2"/>
    <property type="match status" value="1"/>
</dbReference>
<dbReference type="EC" id="3.2.1.183" evidence="2"/>
<dbReference type="Proteomes" id="UP001431192">
    <property type="component" value="Unassembled WGS sequence"/>
</dbReference>
<evidence type="ECO:0000313" key="3">
    <source>
        <dbReference type="Proteomes" id="UP001431192"/>
    </source>
</evidence>
<evidence type="ECO:0000259" key="1">
    <source>
        <dbReference type="Pfam" id="PF02350"/>
    </source>
</evidence>
<name>A0ABT2P3N3_9GAMM</name>
<gene>
    <name evidence="2" type="primary">neuC</name>
    <name evidence="2" type="ORF">N4T56_13220</name>
</gene>
<reference evidence="2" key="1">
    <citation type="submission" date="2022-09" db="EMBL/GenBank/DDBJ databases">
        <title>Shewanella sp. KJ10-1 sp.nov, isolated from marine algae.</title>
        <authorList>
            <person name="Butt M."/>
            <person name="Lee J.K."/>
            <person name="Kim J.M."/>
            <person name="Choi D.G."/>
        </authorList>
    </citation>
    <scope>NUCLEOTIDE SEQUENCE</scope>
    <source>
        <strain evidence="2">KJ10-1</strain>
    </source>
</reference>
<dbReference type="RefSeq" id="WP_261733558.1">
    <property type="nucleotide sequence ID" value="NZ_JAODOQ010000001.1"/>
</dbReference>
<comment type="caution">
    <text evidence="2">The sequence shown here is derived from an EMBL/GenBank/DDBJ whole genome shotgun (WGS) entry which is preliminary data.</text>
</comment>
<protein>
    <submittedName>
        <fullName evidence="2">UDP-N-acetylglucosamine 2-epimerase</fullName>
        <ecNumber evidence="2">3.2.1.183</ecNumber>
    </submittedName>
</protein>
<dbReference type="PANTHER" id="PTHR43174:SF3">
    <property type="entry name" value="UDP-N-ACETYLGLUCOSAMINE 2-EPIMERASE"/>
    <property type="match status" value="1"/>
</dbReference>
<keyword evidence="3" id="KW-1185">Reference proteome</keyword>
<dbReference type="InterPro" id="IPR003331">
    <property type="entry name" value="UDP_GlcNAc_Epimerase_2_dom"/>
</dbReference>
<dbReference type="GO" id="GO:0016798">
    <property type="term" value="F:hydrolase activity, acting on glycosyl bonds"/>
    <property type="evidence" value="ECO:0007669"/>
    <property type="project" value="UniProtKB-KW"/>
</dbReference>
<keyword evidence="2" id="KW-0326">Glycosidase</keyword>
<dbReference type="NCBIfam" id="TIGR03568">
    <property type="entry name" value="NeuC_NnaA"/>
    <property type="match status" value="1"/>
</dbReference>
<dbReference type="PANTHER" id="PTHR43174">
    <property type="entry name" value="UDP-N-ACETYLGLUCOSAMINE 2-EPIMERASE"/>
    <property type="match status" value="1"/>
</dbReference>
<dbReference type="EMBL" id="JAODOQ010000001">
    <property type="protein sequence ID" value="MCT8987254.1"/>
    <property type="molecule type" value="Genomic_DNA"/>
</dbReference>
<accession>A0ABT2P3N3</accession>
<proteinExistence type="predicted"/>
<dbReference type="InterPro" id="IPR020004">
    <property type="entry name" value="UDP-GlcNAc_Epase"/>
</dbReference>
<dbReference type="InterPro" id="IPR029767">
    <property type="entry name" value="WecB-like"/>
</dbReference>
<sequence>MRKIAVFTGARAEYGLLYWIIKGIQESPNAELQLYVGGMHLSPEFGYTIDQIVADGFNITEKMEFLLSSDSPVGITKSLGLALITAAEVLDRNKPDLLVLLGDRFESMALAQASMVACVPVAHIHGGETTEGLIDEAIRHSITKMSHIHFTATDEYSKRVIQLGEQPSKVFNFGAPGIDSIVKLSLMDKVTLSESISFDITSPYFMVTYHPVTLEHLGSVDSLNNLIQVLELYPDYQLVITYPNADTHGRKLIEILDAFKKIS</sequence>
<organism evidence="2 3">
    <name type="scientific">Shewanella phaeophyticola</name>
    <dbReference type="NCBI Taxonomy" id="2978345"/>
    <lineage>
        <taxon>Bacteria</taxon>
        <taxon>Pseudomonadati</taxon>
        <taxon>Pseudomonadota</taxon>
        <taxon>Gammaproteobacteria</taxon>
        <taxon>Alteromonadales</taxon>
        <taxon>Shewanellaceae</taxon>
        <taxon>Shewanella</taxon>
    </lineage>
</organism>
<evidence type="ECO:0000313" key="2">
    <source>
        <dbReference type="EMBL" id="MCT8987254.1"/>
    </source>
</evidence>
<dbReference type="SUPFAM" id="SSF53756">
    <property type="entry name" value="UDP-Glycosyltransferase/glycogen phosphorylase"/>
    <property type="match status" value="1"/>
</dbReference>
<keyword evidence="2" id="KW-0378">Hydrolase</keyword>
<dbReference type="Gene3D" id="3.40.50.2000">
    <property type="entry name" value="Glycogen Phosphorylase B"/>
    <property type="match status" value="2"/>
</dbReference>